<dbReference type="AlphaFoldDB" id="A0A1W9HUS0"/>
<dbReference type="Gene3D" id="3.30.300.30">
    <property type="match status" value="1"/>
</dbReference>
<dbReference type="InterPro" id="IPR045851">
    <property type="entry name" value="AMP-bd_C_sf"/>
</dbReference>
<evidence type="ECO:0000313" key="3">
    <source>
        <dbReference type="Proteomes" id="UP000192872"/>
    </source>
</evidence>
<dbReference type="Pfam" id="PF00501">
    <property type="entry name" value="AMP-binding"/>
    <property type="match status" value="1"/>
</dbReference>
<accession>A0A1W9HUS0</accession>
<dbReference type="Proteomes" id="UP000192872">
    <property type="component" value="Unassembled WGS sequence"/>
</dbReference>
<name>A0A1W9HUS0_9HYPH</name>
<dbReference type="Gene3D" id="3.40.50.12780">
    <property type="entry name" value="N-terminal domain of ligase-like"/>
    <property type="match status" value="1"/>
</dbReference>
<sequence length="411" mass="44712">MTPDHFDRQETREPIQRERAQFKTLRALLSYSKAKAPQLRQQIKDVDPREITSRSALAQLPVLRKSDLLDLQTGAEPFGGLAARRCGSMSRLFLSPGPIAEPEGSSSDWWGAARALFAAGFRKNNVILNTFSYHMTPGGFIMDSGARALGCAVVPSGPGNTEQQMACLRRFEPDGYVGVPDFLKILIEKAAEEGISQPFDRALVSGAALTPALQKFFKQHRLPVYQAYATADLGVVAYESDARQGLIINETVIVEIVRPGTGDVVEDGEVGEVVVTRLNQDYPLLRFATGDLSKILPGRSSCGRSNQLLAGWLGRADQATKVKGMFVHPGTIVDIMKRHAQITKVRLVVSRKDDQDVMTLHGECANPVNGLADGVASTLREFTKMSGIVKIVAAGSLPNDGRIIADERADQ</sequence>
<dbReference type="EMBL" id="LWDL01000021">
    <property type="protein sequence ID" value="OQW51179.1"/>
    <property type="molecule type" value="Genomic_DNA"/>
</dbReference>
<reference evidence="2 3" key="1">
    <citation type="journal article" date="2017" name="Water Res.">
        <title>Comammox in drinking water systems.</title>
        <authorList>
            <person name="Wang Y."/>
            <person name="Ma L."/>
            <person name="Mao Y."/>
            <person name="Jiang X."/>
            <person name="Xia Y."/>
            <person name="Yu K."/>
            <person name="Li B."/>
            <person name="Zhang T."/>
        </authorList>
    </citation>
    <scope>NUCLEOTIDE SEQUENCE [LARGE SCALE GENOMIC DNA]</scope>
    <source>
        <strain evidence="2">SG_bin8</strain>
    </source>
</reference>
<dbReference type="PANTHER" id="PTHR43845">
    <property type="entry name" value="BLR5969 PROTEIN"/>
    <property type="match status" value="1"/>
</dbReference>
<comment type="caution">
    <text evidence="2">The sequence shown here is derived from an EMBL/GenBank/DDBJ whole genome shotgun (WGS) entry which is preliminary data.</text>
</comment>
<dbReference type="STRING" id="1827387.A4S15_12145"/>
<dbReference type="SUPFAM" id="SSF56801">
    <property type="entry name" value="Acetyl-CoA synthetase-like"/>
    <property type="match status" value="1"/>
</dbReference>
<feature type="domain" description="AMP-dependent synthetase/ligase" evidence="1">
    <location>
        <begin position="145"/>
        <end position="276"/>
    </location>
</feature>
<proteinExistence type="predicted"/>
<gene>
    <name evidence="2" type="ORF">A4S15_12145</name>
</gene>
<dbReference type="InterPro" id="IPR042099">
    <property type="entry name" value="ANL_N_sf"/>
</dbReference>
<dbReference type="PANTHER" id="PTHR43845:SF1">
    <property type="entry name" value="BLR5969 PROTEIN"/>
    <property type="match status" value="1"/>
</dbReference>
<dbReference type="InterPro" id="IPR000873">
    <property type="entry name" value="AMP-dep_synth/lig_dom"/>
</dbReference>
<dbReference type="RefSeq" id="WP_376801589.1">
    <property type="nucleotide sequence ID" value="NZ_DBNB01000022.1"/>
</dbReference>
<evidence type="ECO:0000313" key="2">
    <source>
        <dbReference type="EMBL" id="OQW51179.1"/>
    </source>
</evidence>
<evidence type="ECO:0000259" key="1">
    <source>
        <dbReference type="Pfam" id="PF00501"/>
    </source>
</evidence>
<protein>
    <submittedName>
        <fullName evidence="2">AMP-dependent synthetase</fullName>
    </submittedName>
</protein>
<organism evidence="2 3">
    <name type="scientific">Candidatus Raskinella chloraquaticus</name>
    <dbReference type="NCBI Taxonomy" id="1951219"/>
    <lineage>
        <taxon>Bacteria</taxon>
        <taxon>Pseudomonadati</taxon>
        <taxon>Pseudomonadota</taxon>
        <taxon>Alphaproteobacteria</taxon>
        <taxon>Hyphomicrobiales</taxon>
        <taxon>Phreatobacteraceae</taxon>
        <taxon>Candidatus Raskinella</taxon>
    </lineage>
</organism>